<feature type="transmembrane region" description="Helical" evidence="8">
    <location>
        <begin position="285"/>
        <end position="305"/>
    </location>
</feature>
<evidence type="ECO:0000313" key="10">
    <source>
        <dbReference type="EMBL" id="SDG47661.1"/>
    </source>
</evidence>
<gene>
    <name evidence="10" type="ORF">SAMN04487974_103108</name>
</gene>
<comment type="subcellular location">
    <subcellularLocation>
        <location evidence="1">Cell membrane</location>
        <topology evidence="1">Multi-pass membrane protein</topology>
    </subcellularLocation>
</comment>
<dbReference type="GO" id="GO:0005886">
    <property type="term" value="C:plasma membrane"/>
    <property type="evidence" value="ECO:0007669"/>
    <property type="project" value="UniProtKB-SubCell"/>
</dbReference>
<comment type="similarity">
    <text evidence="2">Belongs to the EamA transporter family.</text>
</comment>
<sequence>MTSIEGAPAAKGVRSPRPADGDNVRLGVIAALTTYTLWGVLPIFFKLLENVDPVGVVANRILCSLVFVALILAMRRQFGEVRVALRDRRTVLAMCASAVLIAVNWLIFVWAVGNELVLEVSFGYFINPLVSVAIGMLLLGEKLSRTQAIAIGVALIAIVIQAVGVGSMPWVSLALAFSFAFYGYVRKTVNVGSAAGLGIETAVLVPLSAAYILYLLLGPQPDFYADPMTTLFLVMTGPFTAVPLVMFAFAARQLRLSTIGMFQYIAPSLQFLTAVVLFGEELTPARLLSFFLIWVSLGIFSYGLFRARGQGPKPA</sequence>
<feature type="domain" description="EamA" evidence="9">
    <location>
        <begin position="26"/>
        <end position="160"/>
    </location>
</feature>
<feature type="transmembrane region" description="Helical" evidence="8">
    <location>
        <begin position="122"/>
        <end position="139"/>
    </location>
</feature>
<dbReference type="InterPro" id="IPR004626">
    <property type="entry name" value="RarD"/>
</dbReference>
<feature type="transmembrane region" description="Helical" evidence="8">
    <location>
        <begin position="261"/>
        <end position="279"/>
    </location>
</feature>
<evidence type="ECO:0000256" key="7">
    <source>
        <dbReference type="ARBA" id="ARBA00023136"/>
    </source>
</evidence>
<name>A0A1G7UK94_9HYPH</name>
<feature type="transmembrane region" description="Helical" evidence="8">
    <location>
        <begin position="229"/>
        <end position="249"/>
    </location>
</feature>
<dbReference type="InterPro" id="IPR000620">
    <property type="entry name" value="EamA_dom"/>
</dbReference>
<dbReference type="Pfam" id="PF00892">
    <property type="entry name" value="EamA"/>
    <property type="match status" value="1"/>
</dbReference>
<dbReference type="SUPFAM" id="SSF103481">
    <property type="entry name" value="Multidrug resistance efflux transporter EmrE"/>
    <property type="match status" value="2"/>
</dbReference>
<evidence type="ECO:0000256" key="2">
    <source>
        <dbReference type="ARBA" id="ARBA00007362"/>
    </source>
</evidence>
<organism evidence="10 11">
    <name type="scientific">Pelagibacterium luteolum</name>
    <dbReference type="NCBI Taxonomy" id="440168"/>
    <lineage>
        <taxon>Bacteria</taxon>
        <taxon>Pseudomonadati</taxon>
        <taxon>Pseudomonadota</taxon>
        <taxon>Alphaproteobacteria</taxon>
        <taxon>Hyphomicrobiales</taxon>
        <taxon>Devosiaceae</taxon>
        <taxon>Pelagibacterium</taxon>
    </lineage>
</organism>
<evidence type="ECO:0000256" key="4">
    <source>
        <dbReference type="ARBA" id="ARBA00022475"/>
    </source>
</evidence>
<keyword evidence="11" id="KW-1185">Reference proteome</keyword>
<evidence type="ECO:0000256" key="8">
    <source>
        <dbReference type="SAM" id="Phobius"/>
    </source>
</evidence>
<dbReference type="AlphaFoldDB" id="A0A1G7UK94"/>
<feature type="transmembrane region" description="Helical" evidence="8">
    <location>
        <begin position="24"/>
        <end position="45"/>
    </location>
</feature>
<keyword evidence="7 8" id="KW-0472">Membrane</keyword>
<evidence type="ECO:0000256" key="5">
    <source>
        <dbReference type="ARBA" id="ARBA00022692"/>
    </source>
</evidence>
<evidence type="ECO:0000256" key="1">
    <source>
        <dbReference type="ARBA" id="ARBA00004651"/>
    </source>
</evidence>
<feature type="transmembrane region" description="Helical" evidence="8">
    <location>
        <begin position="146"/>
        <end position="163"/>
    </location>
</feature>
<dbReference type="InterPro" id="IPR037185">
    <property type="entry name" value="EmrE-like"/>
</dbReference>
<evidence type="ECO:0000256" key="3">
    <source>
        <dbReference type="ARBA" id="ARBA00022448"/>
    </source>
</evidence>
<accession>A0A1G7UK94</accession>
<feature type="transmembrane region" description="Helical" evidence="8">
    <location>
        <begin position="57"/>
        <end position="78"/>
    </location>
</feature>
<proteinExistence type="inferred from homology"/>
<dbReference type="NCBIfam" id="TIGR00688">
    <property type="entry name" value="rarD"/>
    <property type="match status" value="1"/>
</dbReference>
<evidence type="ECO:0000256" key="6">
    <source>
        <dbReference type="ARBA" id="ARBA00022989"/>
    </source>
</evidence>
<dbReference type="Proteomes" id="UP000199495">
    <property type="component" value="Unassembled WGS sequence"/>
</dbReference>
<keyword evidence="3" id="KW-0813">Transport</keyword>
<dbReference type="RefSeq" id="WP_176762557.1">
    <property type="nucleotide sequence ID" value="NZ_FNCS01000003.1"/>
</dbReference>
<keyword evidence="6 8" id="KW-1133">Transmembrane helix</keyword>
<feature type="transmembrane region" description="Helical" evidence="8">
    <location>
        <begin position="90"/>
        <end position="110"/>
    </location>
</feature>
<reference evidence="10 11" key="1">
    <citation type="submission" date="2016-10" db="EMBL/GenBank/DDBJ databases">
        <authorList>
            <person name="de Groot N.N."/>
        </authorList>
    </citation>
    <scope>NUCLEOTIDE SEQUENCE [LARGE SCALE GENOMIC DNA]</scope>
    <source>
        <strain evidence="10 11">CGMCC 1.10267</strain>
    </source>
</reference>
<protein>
    <submittedName>
        <fullName evidence="10">Chloramphenicol-sensitive protein RarD</fullName>
    </submittedName>
</protein>
<feature type="transmembrane region" description="Helical" evidence="8">
    <location>
        <begin position="197"/>
        <end position="217"/>
    </location>
</feature>
<dbReference type="EMBL" id="FNCS01000003">
    <property type="protein sequence ID" value="SDG47661.1"/>
    <property type="molecule type" value="Genomic_DNA"/>
</dbReference>
<evidence type="ECO:0000259" key="9">
    <source>
        <dbReference type="Pfam" id="PF00892"/>
    </source>
</evidence>
<evidence type="ECO:0000313" key="11">
    <source>
        <dbReference type="Proteomes" id="UP000199495"/>
    </source>
</evidence>
<keyword evidence="4" id="KW-1003">Cell membrane</keyword>
<feature type="transmembrane region" description="Helical" evidence="8">
    <location>
        <begin position="169"/>
        <end position="185"/>
    </location>
</feature>
<keyword evidence="5 8" id="KW-0812">Transmembrane</keyword>